<dbReference type="Pfam" id="PF08031">
    <property type="entry name" value="BBE"/>
    <property type="match status" value="1"/>
</dbReference>
<dbReference type="SMR" id="A0A843TZN7"/>
<evidence type="ECO:0000313" key="10">
    <source>
        <dbReference type="Proteomes" id="UP000652761"/>
    </source>
</evidence>
<dbReference type="InterPro" id="IPR012951">
    <property type="entry name" value="BBE"/>
</dbReference>
<dbReference type="InterPro" id="IPR006094">
    <property type="entry name" value="Oxid_FAD_bind_N"/>
</dbReference>
<keyword evidence="4 7" id="KW-0732">Signal</keyword>
<dbReference type="AlphaFoldDB" id="A0A843TZN7"/>
<accession>A0A843TZN7</accession>
<evidence type="ECO:0000259" key="8">
    <source>
        <dbReference type="PROSITE" id="PS51387"/>
    </source>
</evidence>
<keyword evidence="6" id="KW-0325">Glycoprotein</keyword>
<dbReference type="SUPFAM" id="SSF56176">
    <property type="entry name" value="FAD-binding/transporter-associated domain-like"/>
    <property type="match status" value="1"/>
</dbReference>
<reference evidence="9" key="1">
    <citation type="submission" date="2017-07" db="EMBL/GenBank/DDBJ databases">
        <title>Taro Niue Genome Assembly and Annotation.</title>
        <authorList>
            <person name="Atibalentja N."/>
            <person name="Keating K."/>
            <person name="Fields C.J."/>
        </authorList>
    </citation>
    <scope>NUCLEOTIDE SEQUENCE</scope>
    <source>
        <strain evidence="9">Niue_2</strain>
        <tissue evidence="9">Leaf</tissue>
    </source>
</reference>
<feature type="chain" id="PRO_5032829788" description="FAD-binding PCMH-type domain-containing protein" evidence="7">
    <location>
        <begin position="30"/>
        <end position="551"/>
    </location>
</feature>
<feature type="domain" description="FAD-binding PCMH-type" evidence="8">
    <location>
        <begin position="85"/>
        <end position="265"/>
    </location>
</feature>
<name>A0A843TZN7_COLES</name>
<dbReference type="InterPro" id="IPR016167">
    <property type="entry name" value="FAD-bd_PCMH_sub1"/>
</dbReference>
<feature type="signal peptide" evidence="7">
    <location>
        <begin position="1"/>
        <end position="29"/>
    </location>
</feature>
<dbReference type="EMBL" id="NMUH01000255">
    <property type="protein sequence ID" value="MQL75556.1"/>
    <property type="molecule type" value="Genomic_DNA"/>
</dbReference>
<evidence type="ECO:0000256" key="7">
    <source>
        <dbReference type="SAM" id="SignalP"/>
    </source>
</evidence>
<dbReference type="PANTHER" id="PTHR32448">
    <property type="entry name" value="OS08G0158400 PROTEIN"/>
    <property type="match status" value="1"/>
</dbReference>
<dbReference type="Proteomes" id="UP000652761">
    <property type="component" value="Unassembled WGS sequence"/>
</dbReference>
<protein>
    <recommendedName>
        <fullName evidence="8">FAD-binding PCMH-type domain-containing protein</fullName>
    </recommendedName>
</protein>
<organism evidence="9 10">
    <name type="scientific">Colocasia esculenta</name>
    <name type="common">Wild taro</name>
    <name type="synonym">Arum esculentum</name>
    <dbReference type="NCBI Taxonomy" id="4460"/>
    <lineage>
        <taxon>Eukaryota</taxon>
        <taxon>Viridiplantae</taxon>
        <taxon>Streptophyta</taxon>
        <taxon>Embryophyta</taxon>
        <taxon>Tracheophyta</taxon>
        <taxon>Spermatophyta</taxon>
        <taxon>Magnoliopsida</taxon>
        <taxon>Liliopsida</taxon>
        <taxon>Araceae</taxon>
        <taxon>Aroideae</taxon>
        <taxon>Colocasieae</taxon>
        <taxon>Colocasia</taxon>
    </lineage>
</organism>
<dbReference type="Gene3D" id="3.40.462.20">
    <property type="match status" value="1"/>
</dbReference>
<comment type="similarity">
    <text evidence="2">Belongs to the oxygen-dependent FAD-linked oxidoreductase family.</text>
</comment>
<sequence>MGSAMASPVSAYFAFLCLLILSASSSSSSLWVAAVGEAHGSAHESFLRCFHERTLRSQIVYTPNTTSYFNVFRSTIQNVRFLSPENSRPVLIVTPTEEAHAQAAVLCSRRHGLRVRVRSGGHDYEGLSYVAVPGATSSRPFVIIDLANLHAVDVDMETRTAWVGAGATLGEVYYYIARASPTAGFPAGICPTVGVGGHVSGGGFGTMLRKYGLAADQVVDARVVDARGRLLDRASMGEDLFWAIRGGGAVSFGVVLAYRLRVVDVPRTVTVFTINKTLQQNATQLVARWQNIADKFDDDLFIRVLAQAVGEAGRNRTVNAAFECLYLGGAQELLDYMGKAFPELGAQAGNLIELPWIDSVKYFAGYQNRSREILLDRRPEFNSSFKAKSDFLEQPISVEGLEHIWEFLLNSTGEPMTMIIDPFGGRMDEVSAEATPFPHRRGSRYNIQYFMRWFETEAAVTRRHLEWMRELYGFMAPYVTRNPRAAYINYKDIDLGRNEEGEAWAGGSYVKARDWGTKYFKGNFRRLAYVKGKVDPDNFFWSEQSVPPLFA</sequence>
<evidence type="ECO:0000313" key="9">
    <source>
        <dbReference type="EMBL" id="MQL75556.1"/>
    </source>
</evidence>
<comment type="cofactor">
    <cofactor evidence="1">
        <name>FAD</name>
        <dbReference type="ChEBI" id="CHEBI:57692"/>
    </cofactor>
</comment>
<dbReference type="OrthoDB" id="407275at2759"/>
<evidence type="ECO:0000256" key="1">
    <source>
        <dbReference type="ARBA" id="ARBA00001974"/>
    </source>
</evidence>
<proteinExistence type="inferred from homology"/>
<dbReference type="GO" id="GO:0016491">
    <property type="term" value="F:oxidoreductase activity"/>
    <property type="evidence" value="ECO:0007669"/>
    <property type="project" value="InterPro"/>
</dbReference>
<dbReference type="Gene3D" id="3.30.43.10">
    <property type="entry name" value="Uridine Diphospho-n-acetylenolpyruvylglucosamine Reductase, domain 2"/>
    <property type="match status" value="1"/>
</dbReference>
<evidence type="ECO:0000256" key="6">
    <source>
        <dbReference type="ARBA" id="ARBA00023180"/>
    </source>
</evidence>
<evidence type="ECO:0000256" key="4">
    <source>
        <dbReference type="ARBA" id="ARBA00022729"/>
    </source>
</evidence>
<keyword evidence="5" id="KW-0274">FAD</keyword>
<dbReference type="PROSITE" id="PS51387">
    <property type="entry name" value="FAD_PCMH"/>
    <property type="match status" value="1"/>
</dbReference>
<comment type="caution">
    <text evidence="9">The sequence shown here is derived from an EMBL/GenBank/DDBJ whole genome shotgun (WGS) entry which is preliminary data.</text>
</comment>
<dbReference type="InterPro" id="IPR036318">
    <property type="entry name" value="FAD-bd_PCMH-like_sf"/>
</dbReference>
<gene>
    <name evidence="9" type="ORF">Taro_007931</name>
</gene>
<evidence type="ECO:0000256" key="5">
    <source>
        <dbReference type="ARBA" id="ARBA00022827"/>
    </source>
</evidence>
<dbReference type="InterPro" id="IPR016166">
    <property type="entry name" value="FAD-bd_PCMH"/>
</dbReference>
<keyword evidence="3" id="KW-0285">Flavoprotein</keyword>
<evidence type="ECO:0000256" key="3">
    <source>
        <dbReference type="ARBA" id="ARBA00022630"/>
    </source>
</evidence>
<dbReference type="Gene3D" id="3.30.465.10">
    <property type="match status" value="1"/>
</dbReference>
<evidence type="ECO:0000256" key="2">
    <source>
        <dbReference type="ARBA" id="ARBA00005466"/>
    </source>
</evidence>
<keyword evidence="10" id="KW-1185">Reference proteome</keyword>
<dbReference type="InterPro" id="IPR016169">
    <property type="entry name" value="FAD-bd_PCMH_sub2"/>
</dbReference>
<dbReference type="Pfam" id="PF01565">
    <property type="entry name" value="FAD_binding_4"/>
    <property type="match status" value="1"/>
</dbReference>
<dbReference type="GO" id="GO:0071949">
    <property type="term" value="F:FAD binding"/>
    <property type="evidence" value="ECO:0007669"/>
    <property type="project" value="InterPro"/>
</dbReference>